<protein>
    <submittedName>
        <fullName evidence="1">Uncharacterized protein</fullName>
    </submittedName>
</protein>
<evidence type="ECO:0000313" key="2">
    <source>
        <dbReference type="Proteomes" id="UP000277928"/>
    </source>
</evidence>
<dbReference type="AlphaFoldDB" id="A0A3P6V4C5"/>
<reference evidence="1 2" key="1">
    <citation type="submission" date="2018-08" db="EMBL/GenBank/DDBJ databases">
        <authorList>
            <person name="Laetsch R D."/>
            <person name="Stevens L."/>
            <person name="Kumar S."/>
            <person name="Blaxter L. M."/>
        </authorList>
    </citation>
    <scope>NUCLEOTIDE SEQUENCE [LARGE SCALE GENOMIC DNA]</scope>
</reference>
<organism evidence="1 2">
    <name type="scientific">Litomosoides sigmodontis</name>
    <name type="common">Filarial nematode worm</name>
    <dbReference type="NCBI Taxonomy" id="42156"/>
    <lineage>
        <taxon>Eukaryota</taxon>
        <taxon>Metazoa</taxon>
        <taxon>Ecdysozoa</taxon>
        <taxon>Nematoda</taxon>
        <taxon>Chromadorea</taxon>
        <taxon>Rhabditida</taxon>
        <taxon>Spirurina</taxon>
        <taxon>Spiruromorpha</taxon>
        <taxon>Filarioidea</taxon>
        <taxon>Onchocercidae</taxon>
        <taxon>Litomosoides</taxon>
    </lineage>
</organism>
<name>A0A3P6V4C5_LITSI</name>
<keyword evidence="2" id="KW-1185">Reference proteome</keyword>
<proteinExistence type="predicted"/>
<accession>A0A3P6V4C5</accession>
<sequence>MLFPFFVVWFRQLYVARDPFAIMKRIVKENQVNEENLANKIRLLSGMKLTCDFNVDCSMKILLHITEFKML</sequence>
<gene>
    <name evidence="1" type="ORF">NLS_LOCUS6977</name>
</gene>
<dbReference type="Proteomes" id="UP000277928">
    <property type="component" value="Unassembled WGS sequence"/>
</dbReference>
<evidence type="ECO:0000313" key="1">
    <source>
        <dbReference type="EMBL" id="VDK85134.1"/>
    </source>
</evidence>
<dbReference type="EMBL" id="UYRX01000666">
    <property type="protein sequence ID" value="VDK85134.1"/>
    <property type="molecule type" value="Genomic_DNA"/>
</dbReference>